<evidence type="ECO:0000256" key="5">
    <source>
        <dbReference type="ARBA" id="ARBA00023002"/>
    </source>
</evidence>
<dbReference type="PANTHER" id="PTHR43673:SF2">
    <property type="entry name" value="NITROREDUCTASE"/>
    <property type="match status" value="1"/>
</dbReference>
<evidence type="ECO:0000256" key="4">
    <source>
        <dbReference type="ARBA" id="ARBA00022643"/>
    </source>
</evidence>
<comment type="caution">
    <text evidence="7">The sequence shown here is derived from an EMBL/GenBank/DDBJ whole genome shotgun (WGS) entry which is preliminary data.</text>
</comment>
<reference evidence="7" key="1">
    <citation type="journal article" date="2015" name="Nature">
        <title>Complex archaea that bridge the gap between prokaryotes and eukaryotes.</title>
        <authorList>
            <person name="Spang A."/>
            <person name="Saw J.H."/>
            <person name="Jorgensen S.L."/>
            <person name="Zaremba-Niedzwiedzka K."/>
            <person name="Martijn J."/>
            <person name="Lind A.E."/>
            <person name="van Eijk R."/>
            <person name="Schleper C."/>
            <person name="Guy L."/>
            <person name="Ettema T.J."/>
        </authorList>
    </citation>
    <scope>NUCLEOTIDE SEQUENCE</scope>
</reference>
<dbReference type="AlphaFoldDB" id="A0A0F9XXS7"/>
<evidence type="ECO:0000256" key="1">
    <source>
        <dbReference type="ARBA" id="ARBA00001917"/>
    </source>
</evidence>
<dbReference type="InterPro" id="IPR000415">
    <property type="entry name" value="Nitroreductase-like"/>
</dbReference>
<dbReference type="EMBL" id="LAZR01000023">
    <property type="protein sequence ID" value="KKO04232.1"/>
    <property type="molecule type" value="Genomic_DNA"/>
</dbReference>
<dbReference type="CDD" id="cd02136">
    <property type="entry name" value="PnbA_NfnB-like"/>
    <property type="match status" value="1"/>
</dbReference>
<dbReference type="SUPFAM" id="SSF55469">
    <property type="entry name" value="FMN-dependent nitroreductase-like"/>
    <property type="match status" value="1"/>
</dbReference>
<evidence type="ECO:0000259" key="6">
    <source>
        <dbReference type="Pfam" id="PF00881"/>
    </source>
</evidence>
<feature type="domain" description="Nitroreductase" evidence="6">
    <location>
        <begin position="7"/>
        <end position="196"/>
    </location>
</feature>
<name>A0A0F9XXS7_9ZZZZ</name>
<accession>A0A0F9XXS7</accession>
<proteinExistence type="inferred from homology"/>
<dbReference type="GO" id="GO:0016491">
    <property type="term" value="F:oxidoreductase activity"/>
    <property type="evidence" value="ECO:0007669"/>
    <property type="project" value="UniProtKB-KW"/>
</dbReference>
<evidence type="ECO:0000313" key="7">
    <source>
        <dbReference type="EMBL" id="KKO04232.1"/>
    </source>
</evidence>
<dbReference type="InterPro" id="IPR029479">
    <property type="entry name" value="Nitroreductase"/>
</dbReference>
<comment type="cofactor">
    <cofactor evidence="1">
        <name>FMN</name>
        <dbReference type="ChEBI" id="CHEBI:58210"/>
    </cofactor>
</comment>
<dbReference type="Gene3D" id="3.40.109.10">
    <property type="entry name" value="NADH Oxidase"/>
    <property type="match status" value="1"/>
</dbReference>
<evidence type="ECO:0000256" key="2">
    <source>
        <dbReference type="ARBA" id="ARBA00007118"/>
    </source>
</evidence>
<dbReference type="Pfam" id="PF00881">
    <property type="entry name" value="Nitroreductase"/>
    <property type="match status" value="1"/>
</dbReference>
<comment type="similarity">
    <text evidence="2">Belongs to the nitroreductase family.</text>
</comment>
<keyword evidence="4" id="KW-0288">FMN</keyword>
<organism evidence="7">
    <name type="scientific">marine sediment metagenome</name>
    <dbReference type="NCBI Taxonomy" id="412755"/>
    <lineage>
        <taxon>unclassified sequences</taxon>
        <taxon>metagenomes</taxon>
        <taxon>ecological metagenomes</taxon>
    </lineage>
</organism>
<protein>
    <recommendedName>
        <fullName evidence="6">Nitroreductase domain-containing protein</fullName>
    </recommendedName>
</protein>
<evidence type="ECO:0000256" key="3">
    <source>
        <dbReference type="ARBA" id="ARBA00022630"/>
    </source>
</evidence>
<sequence length="222" mass="25256">MHVDTAITSRKSVRRFLDTPVERATIMHILDIASRAPSGSNIQPWKVHVVAGAAKDQLCQRLLDAVDHGKSDTPEYHYYPQNWFEPYLERRRRCGFGLYATLGIGRDDKAKREAQARRNFHLFDAPVGLFITMDRRLEAGSFMDCGMFIQSVMLAARGQGLHTCPQAAFAWYHTLIRDELKLDENSLLLCGIALGYEDMQAPENGFITERESVENFTTFRGI</sequence>
<keyword evidence="5" id="KW-0560">Oxidoreductase</keyword>
<gene>
    <name evidence="7" type="ORF">LCGC14_0085900</name>
</gene>
<dbReference type="PANTHER" id="PTHR43673">
    <property type="entry name" value="NAD(P)H NITROREDUCTASE YDGI-RELATED"/>
    <property type="match status" value="1"/>
</dbReference>
<keyword evidence="3" id="KW-0285">Flavoprotein</keyword>